<protein>
    <recommendedName>
        <fullName evidence="11">CAF1B/HIR1 beta-propeller domain-containing protein</fullName>
    </recommendedName>
</protein>
<dbReference type="InterPro" id="IPR055410">
    <property type="entry name" value="Beta-prop_CAF1B_HIR1"/>
</dbReference>
<name>A0A9P0DLH6_PHACE</name>
<feature type="compositionally biased region" description="Polar residues" evidence="10">
    <location>
        <begin position="701"/>
        <end position="710"/>
    </location>
</feature>
<dbReference type="PANTHER" id="PTHR15271">
    <property type="entry name" value="CHROMATIN ASSEMBLY FACTOR 1 SUBUNIT B"/>
    <property type="match status" value="1"/>
</dbReference>
<evidence type="ECO:0000256" key="2">
    <source>
        <dbReference type="ARBA" id="ARBA00007306"/>
    </source>
</evidence>
<evidence type="ECO:0000256" key="3">
    <source>
        <dbReference type="ARBA" id="ARBA00022574"/>
    </source>
</evidence>
<dbReference type="InterPro" id="IPR045145">
    <property type="entry name" value="PTHR15271"/>
</dbReference>
<dbReference type="PANTHER" id="PTHR15271:SF4">
    <property type="entry name" value="CHROMATIN ASSEMBLY FACTOR 1 SUBUNIT B"/>
    <property type="match status" value="1"/>
</dbReference>
<feature type="repeat" description="WD" evidence="9">
    <location>
        <begin position="160"/>
        <end position="194"/>
    </location>
</feature>
<gene>
    <name evidence="12" type="ORF">PHAECO_LOCUS5237</name>
</gene>
<reference evidence="12" key="2">
    <citation type="submission" date="2022-10" db="EMBL/GenBank/DDBJ databases">
        <authorList>
            <consortium name="ENA_rothamsted_submissions"/>
            <consortium name="culmorum"/>
            <person name="King R."/>
        </authorList>
    </citation>
    <scope>NUCLEOTIDE SEQUENCE</scope>
</reference>
<dbReference type="PROSITE" id="PS50082">
    <property type="entry name" value="WD_REPEATS_2"/>
    <property type="match status" value="3"/>
</dbReference>
<keyword evidence="7" id="KW-0234">DNA repair</keyword>
<dbReference type="InterPro" id="IPR001632">
    <property type="entry name" value="WD40_G-protein_beta-like"/>
</dbReference>
<accession>A0A9P0DLH6</accession>
<dbReference type="OrthoDB" id="6776414at2759"/>
<feature type="region of interest" description="Disordered" evidence="10">
    <location>
        <begin position="667"/>
        <end position="710"/>
    </location>
</feature>
<dbReference type="PROSITE" id="PS50294">
    <property type="entry name" value="WD_REPEATS_REGION"/>
    <property type="match status" value="2"/>
</dbReference>
<dbReference type="GO" id="GO:0006335">
    <property type="term" value="P:DNA replication-dependent chromatin assembly"/>
    <property type="evidence" value="ECO:0007669"/>
    <property type="project" value="InterPro"/>
</dbReference>
<evidence type="ECO:0000256" key="6">
    <source>
        <dbReference type="ARBA" id="ARBA00022853"/>
    </source>
</evidence>
<comment type="subcellular location">
    <subcellularLocation>
        <location evidence="1">Nucleus</location>
    </subcellularLocation>
</comment>
<dbReference type="PRINTS" id="PR00319">
    <property type="entry name" value="GPROTEINB"/>
</dbReference>
<evidence type="ECO:0000256" key="5">
    <source>
        <dbReference type="ARBA" id="ARBA00022763"/>
    </source>
</evidence>
<dbReference type="InterPro" id="IPR015943">
    <property type="entry name" value="WD40/YVTN_repeat-like_dom_sf"/>
</dbReference>
<evidence type="ECO:0000313" key="13">
    <source>
        <dbReference type="Proteomes" id="UP001153737"/>
    </source>
</evidence>
<dbReference type="InterPro" id="IPR036322">
    <property type="entry name" value="WD40_repeat_dom_sf"/>
</dbReference>
<feature type="compositionally biased region" description="Basic and acidic residues" evidence="10">
    <location>
        <begin position="731"/>
        <end position="746"/>
    </location>
</feature>
<evidence type="ECO:0000256" key="8">
    <source>
        <dbReference type="ARBA" id="ARBA00023242"/>
    </source>
</evidence>
<proteinExistence type="inferred from homology"/>
<feature type="region of interest" description="Disordered" evidence="10">
    <location>
        <begin position="727"/>
        <end position="818"/>
    </location>
</feature>
<keyword evidence="13" id="KW-1185">Reference proteome</keyword>
<evidence type="ECO:0000259" key="11">
    <source>
        <dbReference type="Pfam" id="PF24105"/>
    </source>
</evidence>
<feature type="compositionally biased region" description="Low complexity" evidence="10">
    <location>
        <begin position="568"/>
        <end position="588"/>
    </location>
</feature>
<keyword evidence="4" id="KW-0677">Repeat</keyword>
<reference evidence="12" key="1">
    <citation type="submission" date="2022-01" db="EMBL/GenBank/DDBJ databases">
        <authorList>
            <person name="King R."/>
        </authorList>
    </citation>
    <scope>NUCLEOTIDE SEQUENCE</scope>
</reference>
<dbReference type="Pfam" id="PF24105">
    <property type="entry name" value="Beta-prop_CAF1B_HIR1"/>
    <property type="match status" value="1"/>
</dbReference>
<dbReference type="PROSITE" id="PS00678">
    <property type="entry name" value="WD_REPEATS_1"/>
    <property type="match status" value="1"/>
</dbReference>
<evidence type="ECO:0000256" key="10">
    <source>
        <dbReference type="SAM" id="MobiDB-lite"/>
    </source>
</evidence>
<dbReference type="Proteomes" id="UP001153737">
    <property type="component" value="Chromosome 16"/>
</dbReference>
<dbReference type="FunFam" id="2.130.10.10:FF:002897">
    <property type="entry name" value="Protein HIRA homolog-like Protein"/>
    <property type="match status" value="1"/>
</dbReference>
<evidence type="ECO:0000313" key="12">
    <source>
        <dbReference type="EMBL" id="CAH1154758.1"/>
    </source>
</evidence>
<evidence type="ECO:0000256" key="9">
    <source>
        <dbReference type="PROSITE-ProRule" id="PRU00221"/>
    </source>
</evidence>
<comment type="similarity">
    <text evidence="2">Belongs to the WD repeat HIR1 family.</text>
</comment>
<feature type="repeat" description="WD" evidence="9">
    <location>
        <begin position="61"/>
        <end position="102"/>
    </location>
</feature>
<dbReference type="GO" id="GO:0033186">
    <property type="term" value="C:CAF-1 complex"/>
    <property type="evidence" value="ECO:0007669"/>
    <property type="project" value="TreeGrafter"/>
</dbReference>
<dbReference type="GO" id="GO:0006281">
    <property type="term" value="P:DNA repair"/>
    <property type="evidence" value="ECO:0007669"/>
    <property type="project" value="UniProtKB-KW"/>
</dbReference>
<dbReference type="SUPFAM" id="SSF50978">
    <property type="entry name" value="WD40 repeat-like"/>
    <property type="match status" value="1"/>
</dbReference>
<feature type="domain" description="CAF1B/HIR1 beta-propeller" evidence="11">
    <location>
        <begin position="1"/>
        <end position="375"/>
    </location>
</feature>
<keyword evidence="6" id="KW-0156">Chromatin regulator</keyword>
<dbReference type="InterPro" id="IPR019775">
    <property type="entry name" value="WD40_repeat_CS"/>
</dbReference>
<sequence>MRCTIPEISWHNREPVLSVDIHPVSNDFYRLASGGGDSHILIWQMTVCENGSVKQEVIADLTRHQKAVNTVRWSPSGQYLASADDDANIIVWQLKTDNIPLLEGESEDKEIWIVYKILRGHKEDVYDMCWSVDNKKLLSGSVDNTAILWDLVKGKMDHILSDHKGFVQGVAWDPKGQFLATISTDRICRLFDVSGKHVRARIHKGKLPLPSDHFLFEKESKYFHDDTFKSFFRRLEFSPDGSLLVVPSGHIQAEDCKKILNATLVFTLDNFNEPAIVLPLPQQSSTVVRFCPILFEHHLQGQEPFVRLPYRMIFAVGTDHDVILYDTQQSVPFARFHEIHYTRLTDLTWSGDGSMLVASSTDGFCALITFEKDELGIPYSKEEELEEEVENAVETVVKDENVDVNNKVLTGDKEKEKTRSSFLKQWAQKQTTAKKSEPSGAKNTLAVAGDVIMITDDEEEEEEKREELRGAVKEINRLMPRRIQPTRVEEGSEAKPLKTLTSDVAAKPIAVRRHPRKQEDLKPLDSIMKPVDPSATPVDSKQKPVDPTATPVDSIALSVDPIPKSVEPTTTPVDPTATPVDPTATPVDSISKPVDLISKPVDSISKPVDSISKPVDPTKNKTLFVKISEEEHRKTQCALLKRKTSGVVVVNGPQEVDVMEKVVTIENVGTPKSKKPPAKKRKDTPTKVKVSSLVGRKSKGTPKSNPLLNFLTKKSPSVSKIDLALDEDEARDGWTNRESCSEKKNDVQSVTRAEEDCTEDFCLQLEDTQDEKKGEKSGSAVVKRAEDKVGQPKVPRRVPLITLASPKSGRTLSRRDES</sequence>
<dbReference type="Gene3D" id="2.130.10.10">
    <property type="entry name" value="YVTN repeat-like/Quinoprotein amine dehydrogenase"/>
    <property type="match status" value="3"/>
</dbReference>
<dbReference type="GO" id="GO:0005634">
    <property type="term" value="C:nucleus"/>
    <property type="evidence" value="ECO:0007669"/>
    <property type="project" value="UniProtKB-SubCell"/>
</dbReference>
<dbReference type="EMBL" id="OU896722">
    <property type="protein sequence ID" value="CAH1154758.1"/>
    <property type="molecule type" value="Genomic_DNA"/>
</dbReference>
<dbReference type="InterPro" id="IPR001680">
    <property type="entry name" value="WD40_rpt"/>
</dbReference>
<evidence type="ECO:0000256" key="4">
    <source>
        <dbReference type="ARBA" id="ARBA00022737"/>
    </source>
</evidence>
<evidence type="ECO:0000256" key="7">
    <source>
        <dbReference type="ARBA" id="ARBA00023204"/>
    </source>
</evidence>
<keyword evidence="3 9" id="KW-0853">WD repeat</keyword>
<organism evidence="12 13">
    <name type="scientific">Phaedon cochleariae</name>
    <name type="common">Mustard beetle</name>
    <dbReference type="NCBI Taxonomy" id="80249"/>
    <lineage>
        <taxon>Eukaryota</taxon>
        <taxon>Metazoa</taxon>
        <taxon>Ecdysozoa</taxon>
        <taxon>Arthropoda</taxon>
        <taxon>Hexapoda</taxon>
        <taxon>Insecta</taxon>
        <taxon>Pterygota</taxon>
        <taxon>Neoptera</taxon>
        <taxon>Endopterygota</taxon>
        <taxon>Coleoptera</taxon>
        <taxon>Polyphaga</taxon>
        <taxon>Cucujiformia</taxon>
        <taxon>Chrysomeloidea</taxon>
        <taxon>Chrysomelidae</taxon>
        <taxon>Chrysomelinae</taxon>
        <taxon>Chrysomelini</taxon>
        <taxon>Phaedon</taxon>
    </lineage>
</organism>
<feature type="repeat" description="WD" evidence="9">
    <location>
        <begin position="118"/>
        <end position="159"/>
    </location>
</feature>
<dbReference type="GO" id="GO:0006334">
    <property type="term" value="P:nucleosome assembly"/>
    <property type="evidence" value="ECO:0007669"/>
    <property type="project" value="TreeGrafter"/>
</dbReference>
<dbReference type="SMART" id="SM00320">
    <property type="entry name" value="WD40"/>
    <property type="match status" value="5"/>
</dbReference>
<evidence type="ECO:0000256" key="1">
    <source>
        <dbReference type="ARBA" id="ARBA00004123"/>
    </source>
</evidence>
<keyword evidence="8" id="KW-0539">Nucleus</keyword>
<feature type="compositionally biased region" description="Basic residues" evidence="10">
    <location>
        <begin position="672"/>
        <end position="682"/>
    </location>
</feature>
<dbReference type="AlphaFoldDB" id="A0A9P0DLH6"/>
<keyword evidence="5" id="KW-0227">DNA damage</keyword>
<feature type="region of interest" description="Disordered" evidence="10">
    <location>
        <begin position="505"/>
        <end position="592"/>
    </location>
</feature>